<dbReference type="Pfam" id="PF13246">
    <property type="entry name" value="Cation_ATPase"/>
    <property type="match status" value="1"/>
</dbReference>
<dbReference type="FunFam" id="3.40.1110.10:FF:000033">
    <property type="entry name" value="Phospholipid-transporting ATPase"/>
    <property type="match status" value="1"/>
</dbReference>
<protein>
    <recommendedName>
        <fullName evidence="3">Phospholipid-transporting ATPase</fullName>
    </recommendedName>
</protein>
<evidence type="ECO:0000313" key="1">
    <source>
        <dbReference type="EMBL" id="KAJ8435694.1"/>
    </source>
</evidence>
<dbReference type="GO" id="GO:0005886">
    <property type="term" value="C:plasma membrane"/>
    <property type="evidence" value="ECO:0007669"/>
    <property type="project" value="TreeGrafter"/>
</dbReference>
<name>A0A9Q1K2P7_9CARY</name>
<reference evidence="1" key="1">
    <citation type="submission" date="2022-04" db="EMBL/GenBank/DDBJ databases">
        <title>Carnegiea gigantea Genome sequencing and assembly v2.</title>
        <authorList>
            <person name="Copetti D."/>
            <person name="Sanderson M.J."/>
            <person name="Burquez A."/>
            <person name="Wojciechowski M.F."/>
        </authorList>
    </citation>
    <scope>NUCLEOTIDE SEQUENCE</scope>
    <source>
        <strain evidence="1">SGP5-SGP5p</strain>
        <tissue evidence="1">Aerial part</tissue>
    </source>
</reference>
<dbReference type="GO" id="GO:0000166">
    <property type="term" value="F:nucleotide binding"/>
    <property type="evidence" value="ECO:0007669"/>
    <property type="project" value="InterPro"/>
</dbReference>
<evidence type="ECO:0000313" key="2">
    <source>
        <dbReference type="Proteomes" id="UP001153076"/>
    </source>
</evidence>
<gene>
    <name evidence="1" type="ORF">Cgig2_027284</name>
</gene>
<dbReference type="GO" id="GO:0140326">
    <property type="term" value="F:ATPase-coupled intramembrane lipid transporter activity"/>
    <property type="evidence" value="ECO:0007669"/>
    <property type="project" value="TreeGrafter"/>
</dbReference>
<sequence>MYGHPTLTNYGLVDSQFYSSQLKIACAFVIVPEDFVHWFPDAALLDAAASGSSEIIRFLTVMAICNTVIPTQSKSGDIVYKAQSQDEEALVQAAAHLHMVLVRKNGNVLDIKTKGAMRQFELLDVLEFTSDRKRMSVVVRDSLNGKVILLSKGADEAILPYANTGQQIRTFTEEVEYYGQLGLRTLCLAWRELKEDEYDAWSLMFREANSTLVDREWRIAEVCQKIEHDLEILGVTAIEDKLQVKLLF</sequence>
<keyword evidence="2" id="KW-1185">Reference proteome</keyword>
<evidence type="ECO:0008006" key="3">
    <source>
        <dbReference type="Google" id="ProtNLM"/>
    </source>
</evidence>
<dbReference type="Gene3D" id="3.40.1110.10">
    <property type="entry name" value="Calcium-transporting ATPase, cytoplasmic domain N"/>
    <property type="match status" value="1"/>
</dbReference>
<dbReference type="PANTHER" id="PTHR24092:SF19">
    <property type="entry name" value="PHOSPHOLIPID-TRANSPORTING ATPASE"/>
    <property type="match status" value="1"/>
</dbReference>
<comment type="caution">
    <text evidence="1">The sequence shown here is derived from an EMBL/GenBank/DDBJ whole genome shotgun (WGS) entry which is preliminary data.</text>
</comment>
<proteinExistence type="predicted"/>
<accession>A0A9Q1K2P7</accession>
<dbReference type="EMBL" id="JAKOGI010000393">
    <property type="protein sequence ID" value="KAJ8435694.1"/>
    <property type="molecule type" value="Genomic_DNA"/>
</dbReference>
<dbReference type="OrthoDB" id="377733at2759"/>
<dbReference type="AlphaFoldDB" id="A0A9Q1K2P7"/>
<dbReference type="SUPFAM" id="SSF81660">
    <property type="entry name" value="Metal cation-transporting ATPase, ATP-binding domain N"/>
    <property type="match status" value="1"/>
</dbReference>
<dbReference type="PANTHER" id="PTHR24092">
    <property type="entry name" value="PROBABLE PHOSPHOLIPID-TRANSPORTING ATPASE"/>
    <property type="match status" value="1"/>
</dbReference>
<organism evidence="1 2">
    <name type="scientific">Carnegiea gigantea</name>
    <dbReference type="NCBI Taxonomy" id="171969"/>
    <lineage>
        <taxon>Eukaryota</taxon>
        <taxon>Viridiplantae</taxon>
        <taxon>Streptophyta</taxon>
        <taxon>Embryophyta</taxon>
        <taxon>Tracheophyta</taxon>
        <taxon>Spermatophyta</taxon>
        <taxon>Magnoliopsida</taxon>
        <taxon>eudicotyledons</taxon>
        <taxon>Gunneridae</taxon>
        <taxon>Pentapetalae</taxon>
        <taxon>Caryophyllales</taxon>
        <taxon>Cactineae</taxon>
        <taxon>Cactaceae</taxon>
        <taxon>Cactoideae</taxon>
        <taxon>Echinocereeae</taxon>
        <taxon>Carnegiea</taxon>
    </lineage>
</organism>
<dbReference type="Proteomes" id="UP001153076">
    <property type="component" value="Unassembled WGS sequence"/>
</dbReference>
<dbReference type="InterPro" id="IPR023299">
    <property type="entry name" value="ATPase_P-typ_cyto_dom_N"/>
</dbReference>
<dbReference type="GO" id="GO:0045332">
    <property type="term" value="P:phospholipid translocation"/>
    <property type="evidence" value="ECO:0007669"/>
    <property type="project" value="TreeGrafter"/>
</dbReference>